<organism evidence="6">
    <name type="scientific">Timema shepardi</name>
    <name type="common">Walking stick</name>
    <dbReference type="NCBI Taxonomy" id="629360"/>
    <lineage>
        <taxon>Eukaryota</taxon>
        <taxon>Metazoa</taxon>
        <taxon>Ecdysozoa</taxon>
        <taxon>Arthropoda</taxon>
        <taxon>Hexapoda</taxon>
        <taxon>Insecta</taxon>
        <taxon>Pterygota</taxon>
        <taxon>Neoptera</taxon>
        <taxon>Polyneoptera</taxon>
        <taxon>Phasmatodea</taxon>
        <taxon>Timematodea</taxon>
        <taxon>Timematoidea</taxon>
        <taxon>Timematidae</taxon>
        <taxon>Timema</taxon>
    </lineage>
</organism>
<evidence type="ECO:0000256" key="1">
    <source>
        <dbReference type="ARBA" id="ARBA00001947"/>
    </source>
</evidence>
<dbReference type="SUPFAM" id="SSF55486">
    <property type="entry name" value="Metalloproteases ('zincins'), catalytic domain"/>
    <property type="match status" value="1"/>
</dbReference>
<dbReference type="InterPro" id="IPR000998">
    <property type="entry name" value="MAM_dom"/>
</dbReference>
<dbReference type="PROSITE" id="PS50060">
    <property type="entry name" value="MAM_2"/>
    <property type="match status" value="1"/>
</dbReference>
<dbReference type="GO" id="GO:0006508">
    <property type="term" value="P:proteolysis"/>
    <property type="evidence" value="ECO:0007669"/>
    <property type="project" value="InterPro"/>
</dbReference>
<comment type="caution">
    <text evidence="2">Lacks conserved residue(s) required for the propagation of feature annotation.</text>
</comment>
<dbReference type="InterPro" id="IPR013320">
    <property type="entry name" value="ConA-like_dom_sf"/>
</dbReference>
<dbReference type="InterPro" id="IPR024079">
    <property type="entry name" value="MetalloPept_cat_dom_sf"/>
</dbReference>
<name>A0A7R9G4Z7_TIMSH</name>
<evidence type="ECO:0000256" key="2">
    <source>
        <dbReference type="PROSITE-ProRule" id="PRU01211"/>
    </source>
</evidence>
<dbReference type="PANTHER" id="PTHR10127">
    <property type="entry name" value="DISCOIDIN, CUB, EGF, LAMININ , AND ZINC METALLOPROTEASE DOMAIN CONTAINING"/>
    <property type="match status" value="1"/>
</dbReference>
<dbReference type="PROSITE" id="PS51864">
    <property type="entry name" value="ASTACIN"/>
    <property type="match status" value="1"/>
</dbReference>
<dbReference type="SUPFAM" id="SSF49899">
    <property type="entry name" value="Concanavalin A-like lectins/glucanases"/>
    <property type="match status" value="1"/>
</dbReference>
<feature type="domain" description="MAM" evidence="4">
    <location>
        <begin position="121"/>
        <end position="309"/>
    </location>
</feature>
<dbReference type="EMBL" id="OC006099">
    <property type="protein sequence ID" value="CAD7265900.1"/>
    <property type="molecule type" value="Genomic_DNA"/>
</dbReference>
<dbReference type="InterPro" id="IPR001506">
    <property type="entry name" value="Peptidase_M12A"/>
</dbReference>
<accession>A0A7R9G4Z7</accession>
<feature type="compositionally biased region" description="Low complexity" evidence="3">
    <location>
        <begin position="324"/>
        <end position="347"/>
    </location>
</feature>
<dbReference type="GO" id="GO:0004222">
    <property type="term" value="F:metalloendopeptidase activity"/>
    <property type="evidence" value="ECO:0007669"/>
    <property type="project" value="InterPro"/>
</dbReference>
<sequence>MELEHQICMPTVTLCIENMDNVANLPLNSVVPIGFSSAFATHDSHSVDTLGEKFDYRSIMMYDEYAFSKDGVSPTLQAKENGVVIGPIWKKHRLSQSDIRRIHKLYKCNGNKPKPGFPSNVKCNFNSHTCGFKNGGSAVWNWRNVTAKDGYVYNSYETAGDDPGYFLSTNFHPLSKDDPRGPMGCVRFWYLLQGNGEPYLKLSQAYLDKATQLFYNPDMTYDLWENDTETEEWIHVELPLYVTRPFKKERDPRTYSPLERTHPPLFSLPVNKDSIVPLQLIFISGFNNTSTSGTIGLDDVELLYTPCSFSTTTAHQTMSPLVTSKITSPSTTKKSTTTPSTVSKITTPDPPTMTTPKTPGKTSTQNPNSTDSVTSVKPTEIGNSTKPDILVGPYKPFKPIGKPMTLFSSQSATNSSRTLD</sequence>
<evidence type="ECO:0000256" key="3">
    <source>
        <dbReference type="SAM" id="MobiDB-lite"/>
    </source>
</evidence>
<comment type="cofactor">
    <cofactor evidence="1">
        <name>Zn(2+)</name>
        <dbReference type="ChEBI" id="CHEBI:29105"/>
    </cofactor>
</comment>
<evidence type="ECO:0000313" key="6">
    <source>
        <dbReference type="EMBL" id="CAD7265900.1"/>
    </source>
</evidence>
<evidence type="ECO:0000259" key="5">
    <source>
        <dbReference type="PROSITE" id="PS51864"/>
    </source>
</evidence>
<feature type="compositionally biased region" description="Polar residues" evidence="3">
    <location>
        <begin position="365"/>
        <end position="386"/>
    </location>
</feature>
<evidence type="ECO:0008006" key="7">
    <source>
        <dbReference type="Google" id="ProtNLM"/>
    </source>
</evidence>
<evidence type="ECO:0000259" key="4">
    <source>
        <dbReference type="PROSITE" id="PS50060"/>
    </source>
</evidence>
<proteinExistence type="predicted"/>
<reference evidence="6" key="1">
    <citation type="submission" date="2020-11" db="EMBL/GenBank/DDBJ databases">
        <authorList>
            <person name="Tran Van P."/>
        </authorList>
    </citation>
    <scope>NUCLEOTIDE SEQUENCE</scope>
</reference>
<dbReference type="GO" id="GO:0016020">
    <property type="term" value="C:membrane"/>
    <property type="evidence" value="ECO:0007669"/>
    <property type="project" value="InterPro"/>
</dbReference>
<feature type="compositionally biased region" description="Low complexity" evidence="3">
    <location>
        <begin position="354"/>
        <end position="364"/>
    </location>
</feature>
<dbReference type="AlphaFoldDB" id="A0A7R9G4Z7"/>
<feature type="domain" description="Peptidase M12A" evidence="5">
    <location>
        <begin position="1"/>
        <end position="109"/>
    </location>
</feature>
<protein>
    <recommendedName>
        <fullName evidence="7">MAM domain-containing protein</fullName>
    </recommendedName>
</protein>
<feature type="region of interest" description="Disordered" evidence="3">
    <location>
        <begin position="324"/>
        <end position="420"/>
    </location>
</feature>
<dbReference type="Gene3D" id="3.40.390.10">
    <property type="entry name" value="Collagenase (Catalytic Domain)"/>
    <property type="match status" value="1"/>
</dbReference>
<dbReference type="Pfam" id="PF01400">
    <property type="entry name" value="Astacin"/>
    <property type="match status" value="1"/>
</dbReference>
<dbReference type="Gene3D" id="2.60.120.200">
    <property type="match status" value="1"/>
</dbReference>
<dbReference type="SMART" id="SM00137">
    <property type="entry name" value="MAM"/>
    <property type="match status" value="1"/>
</dbReference>
<gene>
    <name evidence="6" type="ORF">TSIB3V08_LOCUS9929</name>
</gene>
<dbReference type="PANTHER" id="PTHR10127:SF850">
    <property type="entry name" value="METALLOENDOPEPTIDASE"/>
    <property type="match status" value="1"/>
</dbReference>
<feature type="compositionally biased region" description="Polar residues" evidence="3">
    <location>
        <begin position="406"/>
        <end position="420"/>
    </location>
</feature>